<sequence length="165" mass="17982">MSPLKYHRDLAHWTEFVRLAQARVYGKWMRLALLAAGALPMLLGIIASALWPGSVDTTSVLFGVLSTLVVIGALSRFGLRRHVKDAGWVLGNREITVTEQGFVDAGNGTVLSVDWPAIEGVSVARNIIVLWMDRAAGVFIPRIAFESDDDERSFVEFAGKRSGAA</sequence>
<evidence type="ECO:0000313" key="4">
    <source>
        <dbReference type="Proteomes" id="UP001156905"/>
    </source>
</evidence>
<evidence type="ECO:0000313" key="3">
    <source>
        <dbReference type="EMBL" id="GLR89941.1"/>
    </source>
</evidence>
<keyword evidence="1" id="KW-0812">Transmembrane</keyword>
<organism evidence="3 4">
    <name type="scientific">Bradyrhizobium iriomotense</name>
    <dbReference type="NCBI Taxonomy" id="441950"/>
    <lineage>
        <taxon>Bacteria</taxon>
        <taxon>Pseudomonadati</taxon>
        <taxon>Pseudomonadota</taxon>
        <taxon>Alphaproteobacteria</taxon>
        <taxon>Hyphomicrobiales</taxon>
        <taxon>Nitrobacteraceae</taxon>
        <taxon>Bradyrhizobium</taxon>
    </lineage>
</organism>
<dbReference type="RefSeq" id="WP_284272467.1">
    <property type="nucleotide sequence ID" value="NZ_BSOW01000029.1"/>
</dbReference>
<dbReference type="Pfam" id="PF14317">
    <property type="entry name" value="YcxB"/>
    <property type="match status" value="1"/>
</dbReference>
<dbReference type="InterPro" id="IPR025588">
    <property type="entry name" value="YcxB-like_C"/>
</dbReference>
<name>A0ABQ6B8Z2_9BRAD</name>
<keyword evidence="4" id="KW-1185">Reference proteome</keyword>
<keyword evidence="1" id="KW-0472">Membrane</keyword>
<proteinExistence type="predicted"/>
<dbReference type="EMBL" id="BSOW01000029">
    <property type="protein sequence ID" value="GLR89941.1"/>
    <property type="molecule type" value="Genomic_DNA"/>
</dbReference>
<comment type="caution">
    <text evidence="3">The sequence shown here is derived from an EMBL/GenBank/DDBJ whole genome shotgun (WGS) entry which is preliminary data.</text>
</comment>
<reference evidence="4" key="1">
    <citation type="journal article" date="2019" name="Int. J. Syst. Evol. Microbiol.">
        <title>The Global Catalogue of Microorganisms (GCM) 10K type strain sequencing project: providing services to taxonomists for standard genome sequencing and annotation.</title>
        <authorList>
            <consortium name="The Broad Institute Genomics Platform"/>
            <consortium name="The Broad Institute Genome Sequencing Center for Infectious Disease"/>
            <person name="Wu L."/>
            <person name="Ma J."/>
        </authorList>
    </citation>
    <scope>NUCLEOTIDE SEQUENCE [LARGE SCALE GENOMIC DNA]</scope>
    <source>
        <strain evidence="4">NBRC 102520</strain>
    </source>
</reference>
<feature type="transmembrane region" description="Helical" evidence="1">
    <location>
        <begin position="57"/>
        <end position="74"/>
    </location>
</feature>
<feature type="domain" description="YcxB-like C-terminal" evidence="2">
    <location>
        <begin position="98"/>
        <end position="157"/>
    </location>
</feature>
<feature type="transmembrane region" description="Helical" evidence="1">
    <location>
        <begin position="31"/>
        <end position="51"/>
    </location>
</feature>
<evidence type="ECO:0000259" key="2">
    <source>
        <dbReference type="Pfam" id="PF14317"/>
    </source>
</evidence>
<protein>
    <recommendedName>
        <fullName evidence="2">YcxB-like C-terminal domain-containing protein</fullName>
    </recommendedName>
</protein>
<gene>
    <name evidence="3" type="ORF">GCM10007857_66550</name>
</gene>
<evidence type="ECO:0000256" key="1">
    <source>
        <dbReference type="SAM" id="Phobius"/>
    </source>
</evidence>
<accession>A0ABQ6B8Z2</accession>
<keyword evidence="1" id="KW-1133">Transmembrane helix</keyword>
<dbReference type="Proteomes" id="UP001156905">
    <property type="component" value="Unassembled WGS sequence"/>
</dbReference>